<comment type="caution">
    <text evidence="4">The sequence shown here is derived from an EMBL/GenBank/DDBJ whole genome shotgun (WGS) entry which is preliminary data.</text>
</comment>
<evidence type="ECO:0000313" key="4">
    <source>
        <dbReference type="EMBL" id="MBE6834484.1"/>
    </source>
</evidence>
<dbReference type="Pfam" id="PF16112">
    <property type="entry name" value="DUF4830"/>
    <property type="match status" value="1"/>
</dbReference>
<evidence type="ECO:0000259" key="3">
    <source>
        <dbReference type="Pfam" id="PF16112"/>
    </source>
</evidence>
<feature type="transmembrane region" description="Helical" evidence="2">
    <location>
        <begin position="12"/>
        <end position="33"/>
    </location>
</feature>
<dbReference type="InterPro" id="IPR032257">
    <property type="entry name" value="DUF4830"/>
</dbReference>
<reference evidence="4" key="1">
    <citation type="submission" date="2019-04" db="EMBL/GenBank/DDBJ databases">
        <title>Evolution of Biomass-Degrading Anaerobic Consortia Revealed by Metagenomics.</title>
        <authorList>
            <person name="Peng X."/>
        </authorList>
    </citation>
    <scope>NUCLEOTIDE SEQUENCE</scope>
    <source>
        <strain evidence="4">SIG551</strain>
    </source>
</reference>
<dbReference type="Proteomes" id="UP000754750">
    <property type="component" value="Unassembled WGS sequence"/>
</dbReference>
<protein>
    <submittedName>
        <fullName evidence="4">DUF4830 domain-containing protein</fullName>
    </submittedName>
</protein>
<evidence type="ECO:0000313" key="5">
    <source>
        <dbReference type="Proteomes" id="UP000754750"/>
    </source>
</evidence>
<keyword evidence="2" id="KW-0472">Membrane</keyword>
<keyword evidence="2" id="KW-1133">Transmembrane helix</keyword>
<organism evidence="4 5">
    <name type="scientific">Faecalispora sporosphaeroides</name>
    <dbReference type="NCBI Taxonomy" id="1549"/>
    <lineage>
        <taxon>Bacteria</taxon>
        <taxon>Bacillati</taxon>
        <taxon>Bacillota</taxon>
        <taxon>Clostridia</taxon>
        <taxon>Eubacteriales</taxon>
        <taxon>Oscillospiraceae</taxon>
        <taxon>Faecalispora</taxon>
    </lineage>
</organism>
<accession>A0A928KUB5</accession>
<feature type="domain" description="DUF4830" evidence="3">
    <location>
        <begin position="60"/>
        <end position="143"/>
    </location>
</feature>
<dbReference type="AlphaFoldDB" id="A0A928KUB5"/>
<gene>
    <name evidence="4" type="ORF">E7512_13075</name>
</gene>
<dbReference type="EMBL" id="SVNY01000007">
    <property type="protein sequence ID" value="MBE6834484.1"/>
    <property type="molecule type" value="Genomic_DNA"/>
</dbReference>
<keyword evidence="2" id="KW-0812">Transmembrane</keyword>
<dbReference type="RefSeq" id="WP_020073871.1">
    <property type="nucleotide sequence ID" value="NZ_JBKWRC010000003.1"/>
</dbReference>
<evidence type="ECO:0000256" key="2">
    <source>
        <dbReference type="SAM" id="Phobius"/>
    </source>
</evidence>
<evidence type="ECO:0000256" key="1">
    <source>
        <dbReference type="SAM" id="MobiDB-lite"/>
    </source>
</evidence>
<feature type="region of interest" description="Disordered" evidence="1">
    <location>
        <begin position="170"/>
        <end position="193"/>
    </location>
</feature>
<name>A0A928KUB5_9FIRM</name>
<sequence length="193" mass="21049">MFVVSVKAKRKNILLVIFLILVLVLVAITAMVVHGSGSEATMSGQKYNLKAESNEDRVAFLTQFGWKVAEEPVEIREVTIPATFNEVYEKYNALQKEQGLDLTRYAGKICKQWVYEINNATDQGAPVRATLLIYGGKVIGGDISSTPLDGSMCGFSGSDRIRPGNTAQQLTSSAESAKETNVSEIPTNAWPTD</sequence>
<proteinExistence type="predicted"/>